<dbReference type="GO" id="GO:0020037">
    <property type="term" value="F:heme binding"/>
    <property type="evidence" value="ECO:0007669"/>
    <property type="project" value="InterPro"/>
</dbReference>
<gene>
    <name evidence="5" type="ORF">LARSCL_LOCUS22089</name>
</gene>
<proteinExistence type="predicted"/>
<reference evidence="5 6" key="1">
    <citation type="submission" date="2024-04" db="EMBL/GenBank/DDBJ databases">
        <authorList>
            <person name="Rising A."/>
            <person name="Reimegard J."/>
            <person name="Sonavane S."/>
            <person name="Akerstrom W."/>
            <person name="Nylinder S."/>
            <person name="Hedman E."/>
            <person name="Kallberg Y."/>
        </authorList>
    </citation>
    <scope>NUCLEOTIDE SEQUENCE [LARGE SCALE GENOMIC DNA]</scope>
</reference>
<feature type="chain" id="PRO_5043382381" description="Peroxidase" evidence="4">
    <location>
        <begin position="24"/>
        <end position="591"/>
    </location>
</feature>
<keyword evidence="1" id="KW-0575">Peroxidase</keyword>
<evidence type="ECO:0000256" key="4">
    <source>
        <dbReference type="SAM" id="SignalP"/>
    </source>
</evidence>
<comment type="caution">
    <text evidence="5">The sequence shown here is derived from an EMBL/GenBank/DDBJ whole genome shotgun (WGS) entry which is preliminary data.</text>
</comment>
<keyword evidence="6" id="KW-1185">Reference proteome</keyword>
<dbReference type="SUPFAM" id="SSF48113">
    <property type="entry name" value="Heme-dependent peroxidases"/>
    <property type="match status" value="1"/>
</dbReference>
<feature type="compositionally biased region" description="Low complexity" evidence="3">
    <location>
        <begin position="33"/>
        <end position="45"/>
    </location>
</feature>
<evidence type="ECO:0000256" key="2">
    <source>
        <dbReference type="PIRSR" id="PIRSR619791-2"/>
    </source>
</evidence>
<evidence type="ECO:0008006" key="7">
    <source>
        <dbReference type="Google" id="ProtNLM"/>
    </source>
</evidence>
<organism evidence="5 6">
    <name type="scientific">Larinioides sclopetarius</name>
    <dbReference type="NCBI Taxonomy" id="280406"/>
    <lineage>
        <taxon>Eukaryota</taxon>
        <taxon>Metazoa</taxon>
        <taxon>Ecdysozoa</taxon>
        <taxon>Arthropoda</taxon>
        <taxon>Chelicerata</taxon>
        <taxon>Arachnida</taxon>
        <taxon>Araneae</taxon>
        <taxon>Araneomorphae</taxon>
        <taxon>Entelegynae</taxon>
        <taxon>Araneoidea</taxon>
        <taxon>Araneidae</taxon>
        <taxon>Larinioides</taxon>
    </lineage>
</organism>
<dbReference type="PROSITE" id="PS50292">
    <property type="entry name" value="PEROXIDASE_3"/>
    <property type="match status" value="1"/>
</dbReference>
<feature type="signal peptide" evidence="4">
    <location>
        <begin position="1"/>
        <end position="23"/>
    </location>
</feature>
<dbReference type="PANTHER" id="PTHR11475">
    <property type="entry name" value="OXIDASE/PEROXIDASE"/>
    <property type="match status" value="1"/>
</dbReference>
<evidence type="ECO:0000313" key="5">
    <source>
        <dbReference type="EMBL" id="CAL1300735.1"/>
    </source>
</evidence>
<dbReference type="GO" id="GO:0006979">
    <property type="term" value="P:response to oxidative stress"/>
    <property type="evidence" value="ECO:0007669"/>
    <property type="project" value="InterPro"/>
</dbReference>
<dbReference type="AlphaFoldDB" id="A0AAV2BY71"/>
<name>A0AAV2BY71_9ARAC</name>
<dbReference type="Proteomes" id="UP001497382">
    <property type="component" value="Unassembled WGS sequence"/>
</dbReference>
<dbReference type="Gene3D" id="1.10.640.10">
    <property type="entry name" value="Haem peroxidase domain superfamily, animal type"/>
    <property type="match status" value="2"/>
</dbReference>
<feature type="region of interest" description="Disordered" evidence="3">
    <location>
        <begin position="29"/>
        <end position="49"/>
    </location>
</feature>
<evidence type="ECO:0000313" key="6">
    <source>
        <dbReference type="Proteomes" id="UP001497382"/>
    </source>
</evidence>
<keyword evidence="2" id="KW-0408">Iron</keyword>
<keyword evidence="1" id="KW-0560">Oxidoreductase</keyword>
<dbReference type="EMBL" id="CAXIEN010000576">
    <property type="protein sequence ID" value="CAL1300735.1"/>
    <property type="molecule type" value="Genomic_DNA"/>
</dbReference>
<dbReference type="Pfam" id="PF03098">
    <property type="entry name" value="An_peroxidase"/>
    <property type="match status" value="1"/>
</dbReference>
<dbReference type="InterPro" id="IPR010255">
    <property type="entry name" value="Haem_peroxidase_sf"/>
</dbReference>
<evidence type="ECO:0000256" key="3">
    <source>
        <dbReference type="SAM" id="MobiDB-lite"/>
    </source>
</evidence>
<accession>A0AAV2BY71</accession>
<keyword evidence="2" id="KW-0349">Heme</keyword>
<dbReference type="PANTHER" id="PTHR11475:SF134">
    <property type="entry name" value="LD42267P"/>
    <property type="match status" value="1"/>
</dbReference>
<dbReference type="GO" id="GO:0046872">
    <property type="term" value="F:metal ion binding"/>
    <property type="evidence" value="ECO:0007669"/>
    <property type="project" value="UniProtKB-KW"/>
</dbReference>
<protein>
    <recommendedName>
        <fullName evidence="7">Peroxidase</fullName>
    </recommendedName>
</protein>
<sequence length="591" mass="66819">MVRVEFCAGGLVFFLLLLATASGRVLKAESENSESSNSTSSNSTTQQISEDVPEPSYYLSYVHQPSSQEATIHQISKNLLEITQELVSFGPRSGDFNTTVQNRLAELRNLPPSEVAELLAAHGVRVPRKRGITCDFNAPFYRSMDGSCNNLEHPCWGKSGEPYQRWLQPVYADGHHREQMNHLTAFIDASLVYGSSEEEMRKLREHGGTGAKLAMDYSTGWSYPPRKDRPCKAGQSICDKRCFHAGERRANENPFLAALHTMWAREHNRLVDALRVRGWPEETLFHVVRKIVGAVMQHITYKEYLPRILGEELADILQLSVPTKNYRYDPNLNPTIYNVFATAAFRYGHSSLSERYQRVGHMPGTSPLLSGDFFNMDDYCSPHSDPIASLLSAQAYQHAQRVDNLFSRQVTNHLFAKKMNDPGLDLFSINIQRGRDHGLAPYTKWREVCGLPKVKDYSDLRHYMPEHVIERLAAVYGPAGLHEIDLFAAGVSEFPVNGGLLGPTFTCIVSHQFKLLKFGDRFWYENTHNPGKFSNEQIASIQKTTLASLLCRNTDVQEIHRNIFDVESPSNLRVPCSAILRETDLDVNLWP</sequence>
<dbReference type="InterPro" id="IPR019791">
    <property type="entry name" value="Haem_peroxidase_animal"/>
</dbReference>
<evidence type="ECO:0000256" key="1">
    <source>
        <dbReference type="ARBA" id="ARBA00022559"/>
    </source>
</evidence>
<dbReference type="GO" id="GO:0004601">
    <property type="term" value="F:peroxidase activity"/>
    <property type="evidence" value="ECO:0007669"/>
    <property type="project" value="UniProtKB-KW"/>
</dbReference>
<dbReference type="InterPro" id="IPR037120">
    <property type="entry name" value="Haem_peroxidase_sf_animal"/>
</dbReference>
<dbReference type="CDD" id="cd09823">
    <property type="entry name" value="peroxinectin_like"/>
    <property type="match status" value="1"/>
</dbReference>
<feature type="binding site" description="axial binding residue" evidence="2">
    <location>
        <position position="349"/>
    </location>
    <ligand>
        <name>heme b</name>
        <dbReference type="ChEBI" id="CHEBI:60344"/>
    </ligand>
    <ligandPart>
        <name>Fe</name>
        <dbReference type="ChEBI" id="CHEBI:18248"/>
    </ligandPart>
</feature>
<keyword evidence="4" id="KW-0732">Signal</keyword>
<keyword evidence="2" id="KW-0479">Metal-binding</keyword>